<dbReference type="GeneID" id="54463259"/>
<dbReference type="RefSeq" id="XP_033571540.1">
    <property type="nucleotide sequence ID" value="XM_033722366.1"/>
</dbReference>
<evidence type="ECO:0000313" key="1">
    <source>
        <dbReference type="EMBL" id="KAF2804576.1"/>
    </source>
</evidence>
<evidence type="ECO:0000313" key="3">
    <source>
        <dbReference type="RefSeq" id="XP_033571540.1"/>
    </source>
</evidence>
<reference evidence="3" key="3">
    <citation type="submission" date="2025-04" db="UniProtKB">
        <authorList>
            <consortium name="RefSeq"/>
        </authorList>
    </citation>
    <scope>IDENTIFICATION</scope>
    <source>
        <strain evidence="3">CBS 304.34</strain>
    </source>
</reference>
<dbReference type="AlphaFoldDB" id="A0A6A6Y6X7"/>
<evidence type="ECO:0000313" key="2">
    <source>
        <dbReference type="Proteomes" id="UP000504636"/>
    </source>
</evidence>
<dbReference type="EMBL" id="MU003712">
    <property type="protein sequence ID" value="KAF2804576.1"/>
    <property type="molecule type" value="Genomic_DNA"/>
</dbReference>
<sequence>MKYGRGAPECKAIAMCWRTARQGACLAAQGPMHASLVPRMVWSTTSIVCQAHQLPPGPELHENLGAGFTQGHSCPQARRHATMFPVLWHCCQSRTVHVSARHIGGPFWSLLVTGLLTRTVTTVTGSQWNTIPTTTRTTTTQTVTETAFSTIFPARKRERNALRAEAKAELDSTVSAVVAGTPAPSPTNSQMSSMDTALSTACTCLNVAPTATETSIYTAPTFTTTLYAYDREVVTSKFTKTETVTTTSTVSALTPATSLTGFSSFSNTSAPATSFVSTDNATIPSSTPLSVTTLYSTSSGLASSVVSSSTSVLPTATAISFSCPEDDNKKIANFIGGKMLEYLLMCNTELIGATPFITLTTSNQDDCAAECSYVDANFPG</sequence>
<dbReference type="Proteomes" id="UP000504636">
    <property type="component" value="Unplaced"/>
</dbReference>
<name>A0A6A6Y6X7_9PEZI</name>
<proteinExistence type="predicted"/>
<keyword evidence="2" id="KW-1185">Reference proteome</keyword>
<organism evidence="1">
    <name type="scientific">Mytilinidion resinicola</name>
    <dbReference type="NCBI Taxonomy" id="574789"/>
    <lineage>
        <taxon>Eukaryota</taxon>
        <taxon>Fungi</taxon>
        <taxon>Dikarya</taxon>
        <taxon>Ascomycota</taxon>
        <taxon>Pezizomycotina</taxon>
        <taxon>Dothideomycetes</taxon>
        <taxon>Pleosporomycetidae</taxon>
        <taxon>Mytilinidiales</taxon>
        <taxon>Mytilinidiaceae</taxon>
        <taxon>Mytilinidion</taxon>
    </lineage>
</organism>
<protein>
    <submittedName>
        <fullName evidence="1 3">Uncharacterized protein</fullName>
    </submittedName>
</protein>
<reference evidence="1 3" key="1">
    <citation type="journal article" date="2020" name="Stud. Mycol.">
        <title>101 Dothideomycetes genomes: a test case for predicting lifestyles and emergence of pathogens.</title>
        <authorList>
            <person name="Haridas S."/>
            <person name="Albert R."/>
            <person name="Binder M."/>
            <person name="Bloem J."/>
            <person name="Labutti K."/>
            <person name="Salamov A."/>
            <person name="Andreopoulos B."/>
            <person name="Baker S."/>
            <person name="Barry K."/>
            <person name="Bills G."/>
            <person name="Bluhm B."/>
            <person name="Cannon C."/>
            <person name="Castanera R."/>
            <person name="Culley D."/>
            <person name="Daum C."/>
            <person name="Ezra D."/>
            <person name="Gonzalez J."/>
            <person name="Henrissat B."/>
            <person name="Kuo A."/>
            <person name="Liang C."/>
            <person name="Lipzen A."/>
            <person name="Lutzoni F."/>
            <person name="Magnuson J."/>
            <person name="Mondo S."/>
            <person name="Nolan M."/>
            <person name="Ohm R."/>
            <person name="Pangilinan J."/>
            <person name="Park H.-J."/>
            <person name="Ramirez L."/>
            <person name="Alfaro M."/>
            <person name="Sun H."/>
            <person name="Tritt A."/>
            <person name="Yoshinaga Y."/>
            <person name="Zwiers L.-H."/>
            <person name="Turgeon B."/>
            <person name="Goodwin S."/>
            <person name="Spatafora J."/>
            <person name="Crous P."/>
            <person name="Grigoriev I."/>
        </authorList>
    </citation>
    <scope>NUCLEOTIDE SEQUENCE</scope>
    <source>
        <strain evidence="1 3">CBS 304.34</strain>
    </source>
</reference>
<accession>A0A6A6Y6X7</accession>
<reference evidence="3" key="2">
    <citation type="submission" date="2020-04" db="EMBL/GenBank/DDBJ databases">
        <authorList>
            <consortium name="NCBI Genome Project"/>
        </authorList>
    </citation>
    <scope>NUCLEOTIDE SEQUENCE</scope>
    <source>
        <strain evidence="3">CBS 304.34</strain>
    </source>
</reference>
<gene>
    <name evidence="1 3" type="ORF">BDZ99DRAFT_481051</name>
</gene>
<dbReference type="OrthoDB" id="3793279at2759"/>